<comment type="caution">
    <text evidence="1">The sequence shown here is derived from an EMBL/GenBank/DDBJ whole genome shotgun (WGS) entry which is preliminary data.</text>
</comment>
<reference evidence="1 2" key="1">
    <citation type="submission" date="2020-08" db="EMBL/GenBank/DDBJ databases">
        <title>Functional genomics of gut bacteria from endangered species of beetles.</title>
        <authorList>
            <person name="Carlos-Shanley C."/>
        </authorList>
    </citation>
    <scope>NUCLEOTIDE SEQUENCE [LARGE SCALE GENOMIC DNA]</scope>
    <source>
        <strain evidence="1 2">S00245</strain>
    </source>
</reference>
<evidence type="ECO:0000313" key="1">
    <source>
        <dbReference type="EMBL" id="MBB4859651.1"/>
    </source>
</evidence>
<name>A0A7W7KBW9_9SPHN</name>
<dbReference type="Proteomes" id="UP000555448">
    <property type="component" value="Unassembled WGS sequence"/>
</dbReference>
<sequence>MMQVPDHAQFARRLGRNERELLLTAYEGRRGWQVVEGIDTILRPYSLVAARGPHLSAFGLKVRRALLDMQVTQ</sequence>
<proteinExistence type="predicted"/>
<gene>
    <name evidence="1" type="ORF">HNO88_002980</name>
</gene>
<dbReference type="EMBL" id="JACHLR010000013">
    <property type="protein sequence ID" value="MBB4859651.1"/>
    <property type="molecule type" value="Genomic_DNA"/>
</dbReference>
<dbReference type="RefSeq" id="WP_184246953.1">
    <property type="nucleotide sequence ID" value="NZ_JACHLR010000013.1"/>
</dbReference>
<protein>
    <submittedName>
        <fullName evidence="1">Uncharacterized protein</fullName>
    </submittedName>
</protein>
<evidence type="ECO:0000313" key="2">
    <source>
        <dbReference type="Proteomes" id="UP000555448"/>
    </source>
</evidence>
<organism evidence="1 2">
    <name type="scientific">Novosphingobium chloroacetimidivorans</name>
    <dbReference type="NCBI Taxonomy" id="1428314"/>
    <lineage>
        <taxon>Bacteria</taxon>
        <taxon>Pseudomonadati</taxon>
        <taxon>Pseudomonadota</taxon>
        <taxon>Alphaproteobacteria</taxon>
        <taxon>Sphingomonadales</taxon>
        <taxon>Sphingomonadaceae</taxon>
        <taxon>Novosphingobium</taxon>
    </lineage>
</organism>
<dbReference type="AlphaFoldDB" id="A0A7W7KBW9"/>
<accession>A0A7W7KBW9</accession>
<keyword evidence="2" id="KW-1185">Reference proteome</keyword>